<organism evidence="8 9">
    <name type="scientific">Anabarilius grahami</name>
    <name type="common">Kanglang fish</name>
    <name type="synonym">Barilius grahami</name>
    <dbReference type="NCBI Taxonomy" id="495550"/>
    <lineage>
        <taxon>Eukaryota</taxon>
        <taxon>Metazoa</taxon>
        <taxon>Chordata</taxon>
        <taxon>Craniata</taxon>
        <taxon>Vertebrata</taxon>
        <taxon>Euteleostomi</taxon>
        <taxon>Actinopterygii</taxon>
        <taxon>Neopterygii</taxon>
        <taxon>Teleostei</taxon>
        <taxon>Ostariophysi</taxon>
        <taxon>Cypriniformes</taxon>
        <taxon>Xenocyprididae</taxon>
        <taxon>Xenocypridinae</taxon>
        <taxon>Xenocypridinae incertae sedis</taxon>
        <taxon>Anabarilius</taxon>
    </lineage>
</organism>
<dbReference type="SUPFAM" id="SSF69118">
    <property type="entry name" value="AhpD-like"/>
    <property type="match status" value="1"/>
</dbReference>
<name>A0A3N0YR43_ANAGA</name>
<dbReference type="AlphaFoldDB" id="A0A3N0YR43"/>
<dbReference type="OrthoDB" id="337464at2759"/>
<dbReference type="InterPro" id="IPR006730">
    <property type="entry name" value="Sestrin"/>
</dbReference>
<keyword evidence="4" id="KW-0560">Oxidoreductase</keyword>
<dbReference type="EMBL" id="RJVU01028973">
    <property type="protein sequence ID" value="ROL48685.1"/>
    <property type="molecule type" value="Genomic_DNA"/>
</dbReference>
<evidence type="ECO:0000313" key="9">
    <source>
        <dbReference type="Proteomes" id="UP000281406"/>
    </source>
</evidence>
<evidence type="ECO:0000256" key="2">
    <source>
        <dbReference type="ARBA" id="ARBA00008350"/>
    </source>
</evidence>
<dbReference type="InterPro" id="IPR036465">
    <property type="entry name" value="vWFA_dom_sf"/>
</dbReference>
<evidence type="ECO:0000256" key="1">
    <source>
        <dbReference type="ARBA" id="ARBA00004496"/>
    </source>
</evidence>
<accession>A0A3N0YR43</accession>
<comment type="subcellular location">
    <subcellularLocation>
        <location evidence="1">Cytoplasm</location>
    </subcellularLocation>
</comment>
<dbReference type="GO" id="GO:0071233">
    <property type="term" value="P:cellular response to L-leucine"/>
    <property type="evidence" value="ECO:0007669"/>
    <property type="project" value="TreeGrafter"/>
</dbReference>
<dbReference type="Gene3D" id="3.40.50.410">
    <property type="entry name" value="von Willebrand factor, type A domain"/>
    <property type="match status" value="1"/>
</dbReference>
<dbReference type="PROSITE" id="PS50234">
    <property type="entry name" value="VWFA"/>
    <property type="match status" value="1"/>
</dbReference>
<dbReference type="GO" id="GO:1990253">
    <property type="term" value="P:cellular response to leucine starvation"/>
    <property type="evidence" value="ECO:0007669"/>
    <property type="project" value="TreeGrafter"/>
</dbReference>
<dbReference type="GO" id="GO:0005634">
    <property type="term" value="C:nucleus"/>
    <property type="evidence" value="ECO:0007669"/>
    <property type="project" value="InterPro"/>
</dbReference>
<dbReference type="GO" id="GO:1904262">
    <property type="term" value="P:negative regulation of TORC1 signaling"/>
    <property type="evidence" value="ECO:0007669"/>
    <property type="project" value="TreeGrafter"/>
</dbReference>
<evidence type="ECO:0000313" key="8">
    <source>
        <dbReference type="EMBL" id="ROL48685.1"/>
    </source>
</evidence>
<dbReference type="PANTHER" id="PTHR12474:SF2">
    <property type="entry name" value="SESTRIN-2"/>
    <property type="match status" value="1"/>
</dbReference>
<evidence type="ECO:0000259" key="7">
    <source>
        <dbReference type="PROSITE" id="PS50234"/>
    </source>
</evidence>
<feature type="region of interest" description="Disordered" evidence="6">
    <location>
        <begin position="328"/>
        <end position="352"/>
    </location>
</feature>
<dbReference type="SUPFAM" id="SSF53300">
    <property type="entry name" value="vWA-like"/>
    <property type="match status" value="1"/>
</dbReference>
<dbReference type="GO" id="GO:1901031">
    <property type="term" value="P:regulation of response to reactive oxygen species"/>
    <property type="evidence" value="ECO:0007669"/>
    <property type="project" value="InterPro"/>
</dbReference>
<dbReference type="GO" id="GO:0005737">
    <property type="term" value="C:cytoplasm"/>
    <property type="evidence" value="ECO:0007669"/>
    <property type="project" value="UniProtKB-SubCell"/>
</dbReference>
<dbReference type="Proteomes" id="UP000281406">
    <property type="component" value="Unassembled WGS sequence"/>
</dbReference>
<comment type="caution">
    <text evidence="8">The sequence shown here is derived from an EMBL/GenBank/DDBJ whole genome shotgun (WGS) entry which is preliminary data.</text>
</comment>
<evidence type="ECO:0000256" key="3">
    <source>
        <dbReference type="ARBA" id="ARBA00022490"/>
    </source>
</evidence>
<gene>
    <name evidence="8" type="ORF">DPX16_7621</name>
</gene>
<dbReference type="Pfam" id="PF00092">
    <property type="entry name" value="VWA"/>
    <property type="match status" value="1"/>
</dbReference>
<evidence type="ECO:0000256" key="4">
    <source>
        <dbReference type="ARBA" id="ARBA00023002"/>
    </source>
</evidence>
<dbReference type="InterPro" id="IPR029032">
    <property type="entry name" value="AhpD-like"/>
</dbReference>
<feature type="domain" description="VWFA" evidence="7">
    <location>
        <begin position="1"/>
        <end position="42"/>
    </location>
</feature>
<keyword evidence="9" id="KW-1185">Reference proteome</keyword>
<comment type="catalytic activity">
    <reaction evidence="5">
        <text>a hydroperoxide + L-cysteinyl-[protein] = S-hydroxy-L-cysteinyl-[protein] + an alcohol</text>
        <dbReference type="Rhea" id="RHEA:67124"/>
        <dbReference type="Rhea" id="RHEA-COMP:10131"/>
        <dbReference type="Rhea" id="RHEA-COMP:17193"/>
        <dbReference type="ChEBI" id="CHEBI:29950"/>
        <dbReference type="ChEBI" id="CHEBI:30879"/>
        <dbReference type="ChEBI" id="CHEBI:35924"/>
        <dbReference type="ChEBI" id="CHEBI:61973"/>
    </reaction>
    <physiologicalReaction direction="left-to-right" evidence="5">
        <dbReference type="Rhea" id="RHEA:67125"/>
    </physiologicalReaction>
</comment>
<dbReference type="Pfam" id="PF04636">
    <property type="entry name" value="PA26"/>
    <property type="match status" value="1"/>
</dbReference>
<dbReference type="InterPro" id="IPR002035">
    <property type="entry name" value="VWF_A"/>
</dbReference>
<keyword evidence="3" id="KW-0963">Cytoplasm</keyword>
<sequence>MYAVGVGNAVEDELREIASEPVTDHYFYTADFKTMNQIAKKLQINVCQAGDGGSGLRYRRVASCCAAEVMQESGAVCSRTPRLLPVLFPAFHKLDSHWLNEVIEHKPSETLHHHYSVKPVTSEHLYSSDEGELIQPEEAGVDVPQALPSGPSAFIPIEEILEEGAAQEVMSEALLSEGRADHIIMAMGLHPTYLTCFLRTQHALLQLDGPLPLSWRHFIIILASARHQCSYLVQHHSSAFLLAGGDESWLRGLDCAPPKIQHLQTLNKLLAHRPWIITQEHIQELVCPGAEARWSLAELIQAVVLMSHAHSLASFVWGCGILPEPEQSGDPSLQPCSPTESSCSARDKARNQQEWSEAVNEVTLLMEKMMMVQQQGEEFTQEEMVTRFERERTESLLEPADVQHSVLPDCVSRFVAEADFIYQDFSPRGVQAPPTMRAQDYSWEDHGFSLMNRLYGEMAQLLDEKFQVVCALTYNTMAMHSHVDTSTLRKAIWNYIHCIYGIRYDDYNYGKVNQLLERSLKVYVKTVACHPEKTTPRMYFSFWRQFRHSEKVHVNLLLMEARLQAALLYALRAITRYTT</sequence>
<protein>
    <submittedName>
        <fullName evidence="8">Sestrin-2</fullName>
    </submittedName>
</protein>
<proteinExistence type="inferred from homology"/>
<evidence type="ECO:0000256" key="5">
    <source>
        <dbReference type="ARBA" id="ARBA00049242"/>
    </source>
</evidence>
<dbReference type="GO" id="GO:0070728">
    <property type="term" value="F:L-leucine binding"/>
    <property type="evidence" value="ECO:0007669"/>
    <property type="project" value="TreeGrafter"/>
</dbReference>
<dbReference type="GO" id="GO:0016684">
    <property type="term" value="F:oxidoreductase activity, acting on peroxide as acceptor"/>
    <property type="evidence" value="ECO:0007669"/>
    <property type="project" value="TreeGrafter"/>
</dbReference>
<feature type="compositionally biased region" description="Polar residues" evidence="6">
    <location>
        <begin position="329"/>
        <end position="344"/>
    </location>
</feature>
<comment type="similarity">
    <text evidence="2">Belongs to the sestrin family.</text>
</comment>
<dbReference type="GO" id="GO:0016239">
    <property type="term" value="P:positive regulation of macroautophagy"/>
    <property type="evidence" value="ECO:0007669"/>
    <property type="project" value="TreeGrafter"/>
</dbReference>
<dbReference type="FunFam" id="1.20.1290.10:FF:000001">
    <property type="entry name" value="Sestrin 1"/>
    <property type="match status" value="1"/>
</dbReference>
<dbReference type="PANTHER" id="PTHR12474">
    <property type="entry name" value="P53 REGULATED PA26 NUCLEAR PROTEIN SESTRIN"/>
    <property type="match status" value="1"/>
</dbReference>
<dbReference type="Gene3D" id="1.20.1290.10">
    <property type="entry name" value="AhpD-like"/>
    <property type="match status" value="1"/>
</dbReference>
<evidence type="ECO:0000256" key="6">
    <source>
        <dbReference type="SAM" id="MobiDB-lite"/>
    </source>
</evidence>
<reference evidence="8 9" key="1">
    <citation type="submission" date="2018-10" db="EMBL/GenBank/DDBJ databases">
        <title>Genome assembly for a Yunnan-Guizhou Plateau 3E fish, Anabarilius grahami (Regan), and its evolutionary and genetic applications.</title>
        <authorList>
            <person name="Jiang W."/>
        </authorList>
    </citation>
    <scope>NUCLEOTIDE SEQUENCE [LARGE SCALE GENOMIC DNA]</scope>
    <source>
        <strain evidence="8">AG-KIZ</strain>
        <tissue evidence="8">Muscle</tissue>
    </source>
</reference>